<dbReference type="KEGG" id="cput:CONPUDRAFT_152011"/>
<organism evidence="2 3">
    <name type="scientific">Coniophora puteana (strain RWD-64-598)</name>
    <name type="common">Brown rot fungus</name>
    <dbReference type="NCBI Taxonomy" id="741705"/>
    <lineage>
        <taxon>Eukaryota</taxon>
        <taxon>Fungi</taxon>
        <taxon>Dikarya</taxon>
        <taxon>Basidiomycota</taxon>
        <taxon>Agaricomycotina</taxon>
        <taxon>Agaricomycetes</taxon>
        <taxon>Agaricomycetidae</taxon>
        <taxon>Boletales</taxon>
        <taxon>Coniophorineae</taxon>
        <taxon>Coniophoraceae</taxon>
        <taxon>Coniophora</taxon>
    </lineage>
</organism>
<feature type="region of interest" description="Disordered" evidence="1">
    <location>
        <begin position="330"/>
        <end position="479"/>
    </location>
</feature>
<dbReference type="RefSeq" id="XP_007766866.1">
    <property type="nucleotide sequence ID" value="XM_007768676.1"/>
</dbReference>
<keyword evidence="3" id="KW-1185">Reference proteome</keyword>
<reference evidence="3" key="1">
    <citation type="journal article" date="2012" name="Science">
        <title>The Paleozoic origin of enzymatic lignin decomposition reconstructed from 31 fungal genomes.</title>
        <authorList>
            <person name="Floudas D."/>
            <person name="Binder M."/>
            <person name="Riley R."/>
            <person name="Barry K."/>
            <person name="Blanchette R.A."/>
            <person name="Henrissat B."/>
            <person name="Martinez A.T."/>
            <person name="Otillar R."/>
            <person name="Spatafora J.W."/>
            <person name="Yadav J.S."/>
            <person name="Aerts A."/>
            <person name="Benoit I."/>
            <person name="Boyd A."/>
            <person name="Carlson A."/>
            <person name="Copeland A."/>
            <person name="Coutinho P.M."/>
            <person name="de Vries R.P."/>
            <person name="Ferreira P."/>
            <person name="Findley K."/>
            <person name="Foster B."/>
            <person name="Gaskell J."/>
            <person name="Glotzer D."/>
            <person name="Gorecki P."/>
            <person name="Heitman J."/>
            <person name="Hesse C."/>
            <person name="Hori C."/>
            <person name="Igarashi K."/>
            <person name="Jurgens J.A."/>
            <person name="Kallen N."/>
            <person name="Kersten P."/>
            <person name="Kohler A."/>
            <person name="Kuees U."/>
            <person name="Kumar T.K.A."/>
            <person name="Kuo A."/>
            <person name="LaButti K."/>
            <person name="Larrondo L.F."/>
            <person name="Lindquist E."/>
            <person name="Ling A."/>
            <person name="Lombard V."/>
            <person name="Lucas S."/>
            <person name="Lundell T."/>
            <person name="Martin R."/>
            <person name="McLaughlin D.J."/>
            <person name="Morgenstern I."/>
            <person name="Morin E."/>
            <person name="Murat C."/>
            <person name="Nagy L.G."/>
            <person name="Nolan M."/>
            <person name="Ohm R.A."/>
            <person name="Patyshakuliyeva A."/>
            <person name="Rokas A."/>
            <person name="Ruiz-Duenas F.J."/>
            <person name="Sabat G."/>
            <person name="Salamov A."/>
            <person name="Samejima M."/>
            <person name="Schmutz J."/>
            <person name="Slot J.C."/>
            <person name="St John F."/>
            <person name="Stenlid J."/>
            <person name="Sun H."/>
            <person name="Sun S."/>
            <person name="Syed K."/>
            <person name="Tsang A."/>
            <person name="Wiebenga A."/>
            <person name="Young D."/>
            <person name="Pisabarro A."/>
            <person name="Eastwood D.C."/>
            <person name="Martin F."/>
            <person name="Cullen D."/>
            <person name="Grigoriev I.V."/>
            <person name="Hibbett D.S."/>
        </authorList>
    </citation>
    <scope>NUCLEOTIDE SEQUENCE [LARGE SCALE GENOMIC DNA]</scope>
    <source>
        <strain evidence="3">RWD-64-598 SS2</strain>
    </source>
</reference>
<sequence length="508" mass="55459">MPSTTPLPNWASSLGLPLPTSHDSAWALLEGLELHLNAILDAGGKTPNDTYVEKLSGEIESGLPILRVIWKRRCDFNIVNFPPLLDFAPGALSTRYFYRVAMGSLAAERKKWRTTTRGIENTVAVDAWWTPQRRQSSRLRTMEVGGAENAAANLIAAFGKRCHDDSADANGRRQKRGRQEAHDEEEYVPEVGSMDIDDPEGERNGSGEGQGGRAEEAGEGDEQEGDEEGETAASGRLAMRPLDKARRRAAERQGKTPATKAKRKPQAHNPPASENPKETDILVFLFASDDPAEDNRCMACWVHNVACFHKPGYACTPCAKVHGACNLPKDRVGSRSKEQTAAKVQAREDTQKKAREEAKREARRRGTLPVPAGSKCLAGTHNMVPEAKRQRLMPGSDNESDEEDGGAGHRDRSPTPAPHKYGPFLNHPSPEPSDTEGLTPPLRLGEAAPTSPEQDEPAASPADSTSLPSHAPLAPRQKRQLLPVTDAKLQLLDQLEQALLELNIGRRK</sequence>
<dbReference type="GeneID" id="19202946"/>
<evidence type="ECO:0000313" key="2">
    <source>
        <dbReference type="EMBL" id="EIW82954.1"/>
    </source>
</evidence>
<feature type="region of interest" description="Disordered" evidence="1">
    <location>
        <begin position="164"/>
        <end position="277"/>
    </location>
</feature>
<comment type="caution">
    <text evidence="2">The sequence shown here is derived from an EMBL/GenBank/DDBJ whole genome shotgun (WGS) entry which is preliminary data.</text>
</comment>
<feature type="compositionally biased region" description="Basic and acidic residues" evidence="1">
    <location>
        <begin position="330"/>
        <end position="360"/>
    </location>
</feature>
<gene>
    <name evidence="2" type="ORF">CONPUDRAFT_152011</name>
</gene>
<feature type="compositionally biased region" description="Basic and acidic residues" evidence="1">
    <location>
        <begin position="241"/>
        <end position="254"/>
    </location>
</feature>
<dbReference type="Proteomes" id="UP000053558">
    <property type="component" value="Unassembled WGS sequence"/>
</dbReference>
<accession>A0A5M3MW44</accession>
<proteinExistence type="predicted"/>
<name>A0A5M3MW44_CONPW</name>
<feature type="compositionally biased region" description="Acidic residues" evidence="1">
    <location>
        <begin position="217"/>
        <end position="230"/>
    </location>
</feature>
<evidence type="ECO:0000256" key="1">
    <source>
        <dbReference type="SAM" id="MobiDB-lite"/>
    </source>
</evidence>
<protein>
    <submittedName>
        <fullName evidence="2">Uncharacterized protein</fullName>
    </submittedName>
</protein>
<dbReference type="EMBL" id="JH711576">
    <property type="protein sequence ID" value="EIW82954.1"/>
    <property type="molecule type" value="Genomic_DNA"/>
</dbReference>
<evidence type="ECO:0000313" key="3">
    <source>
        <dbReference type="Proteomes" id="UP000053558"/>
    </source>
</evidence>
<dbReference type="AlphaFoldDB" id="A0A5M3MW44"/>